<reference evidence="1 2" key="1">
    <citation type="submission" date="2017-06" db="EMBL/GenBank/DDBJ databases">
        <title>Genome sequencing of cyanobaciteial culture collection at National Institute for Environmental Studies (NIES).</title>
        <authorList>
            <person name="Hirose Y."/>
            <person name="Shimura Y."/>
            <person name="Fujisawa T."/>
            <person name="Nakamura Y."/>
            <person name="Kawachi M."/>
        </authorList>
    </citation>
    <scope>NUCLEOTIDE SEQUENCE [LARGE SCALE GENOMIC DNA]</scope>
    <source>
        <strain evidence="1 2">NIES-2135</strain>
    </source>
</reference>
<proteinExistence type="predicted"/>
<sequence>MELGFVTSNPRNYQSSAARKLPTSLQRLLSQVNQQRYEELYEENTTGTSLKDALQEILDGFRSLDQLRCHPRWIWMAVLLSLTAKPTVEAYLPNDNRPRIAIALMLMQLEDCHDATLIPKAIQEKIILPLREQIADSKISNDLTGSVHKHLCPSKLVDVLFPSLSEGCQALDESLDVLKNGLKALNQSDAQLALLSILEDCFEGYAIFPGTSERHKLLTWWLYEIVPAVWDFHLPQSFMTIRGVQTVETILESFIWEPSDTLFLLDLLH</sequence>
<keyword evidence="2" id="KW-1185">Reference proteome</keyword>
<gene>
    <name evidence="1" type="ORF">NIES2135_01270</name>
</gene>
<accession>A0A1Z4J983</accession>
<organism evidence="1 2">
    <name type="scientific">Leptolyngbya boryana NIES-2135</name>
    <dbReference type="NCBI Taxonomy" id="1973484"/>
    <lineage>
        <taxon>Bacteria</taxon>
        <taxon>Bacillati</taxon>
        <taxon>Cyanobacteriota</taxon>
        <taxon>Cyanophyceae</taxon>
        <taxon>Leptolyngbyales</taxon>
        <taxon>Leptolyngbyaceae</taxon>
        <taxon>Leptolyngbya group</taxon>
        <taxon>Leptolyngbya</taxon>
    </lineage>
</organism>
<protein>
    <submittedName>
        <fullName evidence="1">Uncharacterized protein</fullName>
    </submittedName>
</protein>
<evidence type="ECO:0000313" key="2">
    <source>
        <dbReference type="Proteomes" id="UP000217895"/>
    </source>
</evidence>
<dbReference type="AlphaFoldDB" id="A0A1Z4J983"/>
<dbReference type="Proteomes" id="UP000217895">
    <property type="component" value="Chromosome"/>
</dbReference>
<dbReference type="EMBL" id="AP018203">
    <property type="protein sequence ID" value="BAY53325.1"/>
    <property type="molecule type" value="Genomic_DNA"/>
</dbReference>
<name>A0A1Z4J983_LEPBY</name>
<evidence type="ECO:0000313" key="1">
    <source>
        <dbReference type="EMBL" id="BAY53325.1"/>
    </source>
</evidence>